<dbReference type="RefSeq" id="WP_377188034.1">
    <property type="nucleotide sequence ID" value="NZ_JBHUPD010000003.1"/>
</dbReference>
<keyword evidence="2" id="KW-1185">Reference proteome</keyword>
<gene>
    <name evidence="1" type="ORF">ACFS5N_16445</name>
</gene>
<protein>
    <submittedName>
        <fullName evidence="1">Uncharacterized protein</fullName>
    </submittedName>
</protein>
<evidence type="ECO:0000313" key="2">
    <source>
        <dbReference type="Proteomes" id="UP001597557"/>
    </source>
</evidence>
<accession>A0ABW5YFQ4</accession>
<proteinExistence type="predicted"/>
<reference evidence="2" key="1">
    <citation type="journal article" date="2019" name="Int. J. Syst. Evol. Microbiol.">
        <title>The Global Catalogue of Microorganisms (GCM) 10K type strain sequencing project: providing services to taxonomists for standard genome sequencing and annotation.</title>
        <authorList>
            <consortium name="The Broad Institute Genomics Platform"/>
            <consortium name="The Broad Institute Genome Sequencing Center for Infectious Disease"/>
            <person name="Wu L."/>
            <person name="Ma J."/>
        </authorList>
    </citation>
    <scope>NUCLEOTIDE SEQUENCE [LARGE SCALE GENOMIC DNA]</scope>
    <source>
        <strain evidence="2">KCTC 22437</strain>
    </source>
</reference>
<comment type="caution">
    <text evidence="1">The sequence shown here is derived from an EMBL/GenBank/DDBJ whole genome shotgun (WGS) entry which is preliminary data.</text>
</comment>
<sequence length="130" mass="15701">MKTLTIPATHIGKVRDRQAEELGEICALLGYTPEHYCWDQYRQYESFVAMACENKYELMRPILTSPLYRGFWNNEWSARNQQKFLPAAYECKFDVPEMRAEYRYIHDAKQLYTDENFYNRFENVVRMICK</sequence>
<dbReference type="EMBL" id="JBHUPD010000003">
    <property type="protein sequence ID" value="MFD2874074.1"/>
    <property type="molecule type" value="Genomic_DNA"/>
</dbReference>
<evidence type="ECO:0000313" key="1">
    <source>
        <dbReference type="EMBL" id="MFD2874074.1"/>
    </source>
</evidence>
<organism evidence="1 2">
    <name type="scientific">Mucilaginibacter ximonensis</name>
    <dbReference type="NCBI Taxonomy" id="538021"/>
    <lineage>
        <taxon>Bacteria</taxon>
        <taxon>Pseudomonadati</taxon>
        <taxon>Bacteroidota</taxon>
        <taxon>Sphingobacteriia</taxon>
        <taxon>Sphingobacteriales</taxon>
        <taxon>Sphingobacteriaceae</taxon>
        <taxon>Mucilaginibacter</taxon>
    </lineage>
</organism>
<dbReference type="Proteomes" id="UP001597557">
    <property type="component" value="Unassembled WGS sequence"/>
</dbReference>
<name>A0ABW5YFQ4_9SPHI</name>